<dbReference type="AlphaFoldDB" id="A7TKB9"/>
<dbReference type="EMBL" id="DS480407">
    <property type="protein sequence ID" value="EDO17246.1"/>
    <property type="molecule type" value="Genomic_DNA"/>
</dbReference>
<dbReference type="InterPro" id="IPR002108">
    <property type="entry name" value="ADF-H"/>
</dbReference>
<protein>
    <recommendedName>
        <fullName evidence="9">ADF-H domain-containing protein</fullName>
    </recommendedName>
</protein>
<dbReference type="OMA" id="YLFKHTH"/>
<dbReference type="GO" id="GO:0005737">
    <property type="term" value="C:cytoplasm"/>
    <property type="evidence" value="ECO:0007669"/>
    <property type="project" value="TreeGrafter"/>
</dbReference>
<dbReference type="GO" id="GO:0051016">
    <property type="term" value="P:barbed-end actin filament capping"/>
    <property type="evidence" value="ECO:0007669"/>
    <property type="project" value="TreeGrafter"/>
</dbReference>
<evidence type="ECO:0000256" key="8">
    <source>
        <dbReference type="SAM" id="MobiDB-lite"/>
    </source>
</evidence>
<keyword evidence="4" id="KW-0677">Repeat</keyword>
<dbReference type="InParanoid" id="A7TKB9"/>
<keyword evidence="5" id="KW-0009">Actin-binding</keyword>
<dbReference type="SUPFAM" id="SSF55753">
    <property type="entry name" value="Actin depolymerizing proteins"/>
    <property type="match status" value="2"/>
</dbReference>
<dbReference type="GO" id="GO:0005884">
    <property type="term" value="C:actin filament"/>
    <property type="evidence" value="ECO:0007669"/>
    <property type="project" value="EnsemblFungi"/>
</dbReference>
<evidence type="ECO:0000256" key="4">
    <source>
        <dbReference type="ARBA" id="ARBA00022737"/>
    </source>
</evidence>
<comment type="subunit">
    <text evidence="7">Interacts with G-actin; ADP-actin form.</text>
</comment>
<evidence type="ECO:0000256" key="6">
    <source>
        <dbReference type="ARBA" id="ARBA00023212"/>
    </source>
</evidence>
<dbReference type="PhylomeDB" id="A7TKB9"/>
<dbReference type="eggNOG" id="KOG1747">
    <property type="taxonomic scope" value="Eukaryota"/>
</dbReference>
<dbReference type="CDD" id="cd11285">
    <property type="entry name" value="ADF_Twf-N_like"/>
    <property type="match status" value="1"/>
</dbReference>
<reference evidence="10 11" key="1">
    <citation type="journal article" date="2007" name="Proc. Natl. Acad. Sci. U.S.A.">
        <title>Independent sorting-out of thousands of duplicated gene pairs in two yeast species descended from a whole-genome duplication.</title>
        <authorList>
            <person name="Scannell D.R."/>
            <person name="Frank A.C."/>
            <person name="Conant G.C."/>
            <person name="Byrne K.P."/>
            <person name="Woolfit M."/>
            <person name="Wolfe K.H."/>
        </authorList>
    </citation>
    <scope>NUCLEOTIDE SEQUENCE [LARGE SCALE GENOMIC DNA]</scope>
    <source>
        <strain evidence="11">ATCC 22028 / DSM 70294 / BCRC 21397 / CBS 2163 / NBRC 10782 / NRRL Y-8283 / UCD 57-17</strain>
    </source>
</reference>
<evidence type="ECO:0000256" key="1">
    <source>
        <dbReference type="ARBA" id="ARBA00004245"/>
    </source>
</evidence>
<accession>A7TKB9</accession>
<dbReference type="KEGG" id="vpo:Kpol_538p6"/>
<keyword evidence="3" id="KW-0963">Cytoplasm</keyword>
<dbReference type="PROSITE" id="PS51263">
    <property type="entry name" value="ADF_H"/>
    <property type="match status" value="1"/>
</dbReference>
<dbReference type="SMART" id="SM00102">
    <property type="entry name" value="ADF"/>
    <property type="match status" value="2"/>
</dbReference>
<dbReference type="GO" id="GO:0140311">
    <property type="term" value="F:protein sequestering activity"/>
    <property type="evidence" value="ECO:0007669"/>
    <property type="project" value="EnsemblFungi"/>
</dbReference>
<dbReference type="RefSeq" id="XP_001645104.1">
    <property type="nucleotide sequence ID" value="XM_001645054.1"/>
</dbReference>
<dbReference type="GeneID" id="5545452"/>
<comment type="similarity">
    <text evidence="2">Belongs to the actin-binding proteins ADF family. Twinfilin subfamily.</text>
</comment>
<gene>
    <name evidence="10" type="ORF">Kpol_538p6</name>
</gene>
<keyword evidence="11" id="KW-1185">Reference proteome</keyword>
<dbReference type="GO" id="GO:0030042">
    <property type="term" value="P:actin filament depolymerization"/>
    <property type="evidence" value="ECO:0007669"/>
    <property type="project" value="EnsemblFungi"/>
</dbReference>
<evidence type="ECO:0000256" key="5">
    <source>
        <dbReference type="ARBA" id="ARBA00023203"/>
    </source>
</evidence>
<name>A7TKB9_VANPO</name>
<feature type="compositionally biased region" description="Basic and acidic residues" evidence="8">
    <location>
        <begin position="298"/>
        <end position="307"/>
    </location>
</feature>
<dbReference type="InterPro" id="IPR029006">
    <property type="entry name" value="ADF-H/Gelsolin-like_dom_sf"/>
</dbReference>
<feature type="compositionally biased region" description="Basic residues" evidence="8">
    <location>
        <begin position="317"/>
        <end position="328"/>
    </location>
</feature>
<dbReference type="Proteomes" id="UP000000267">
    <property type="component" value="Unassembled WGS sequence"/>
</dbReference>
<evidence type="ECO:0000256" key="3">
    <source>
        <dbReference type="ARBA" id="ARBA00022490"/>
    </source>
</evidence>
<feature type="domain" description="ADF-H" evidence="9">
    <location>
        <begin position="5"/>
        <end position="133"/>
    </location>
</feature>
<dbReference type="Gene3D" id="3.40.20.10">
    <property type="entry name" value="Severin"/>
    <property type="match status" value="2"/>
</dbReference>
<sequence>MSNQSGIVAEQQLVDNLRNAEVGSKGIVIITGEISDDFTSVLYKAKYNSIEELKSNLGKEPLYVFIKDSSSSAPDQYNFISFVPDDSHVRYKMLYASTKNTLVRQIGTNDINKQVLFTVPEEFDDNLNDSEEIKSTLLSESERSNIEVEEQHRSMRLSQFAKNHKLVSQTDGVPASLAFDVVTGGSSISDSLNTNNVIQFTIDGQNENVQIINKETISRPEDLKIIQEHPSYTIFKNGDMLYFIYSCPSGSKVKERMLYASNKTGFINHLKDSESINFANVLEIGDPEELEISLISSKNEEEADAKVDSGSSAQRFSKPKGPMRRKRA</sequence>
<dbReference type="InterPro" id="IPR028458">
    <property type="entry name" value="Twinfilin"/>
</dbReference>
<dbReference type="OrthoDB" id="10006997at2759"/>
<dbReference type="Pfam" id="PF00241">
    <property type="entry name" value="Cofilin_ADF"/>
    <property type="match status" value="2"/>
</dbReference>
<evidence type="ECO:0000256" key="2">
    <source>
        <dbReference type="ARBA" id="ARBA00009557"/>
    </source>
</evidence>
<proteinExistence type="inferred from homology"/>
<feature type="region of interest" description="Disordered" evidence="8">
    <location>
        <begin position="295"/>
        <end position="328"/>
    </location>
</feature>
<dbReference type="FunCoup" id="A7TKB9">
    <property type="interactions" value="415"/>
</dbReference>
<dbReference type="PANTHER" id="PTHR13759:SF1">
    <property type="entry name" value="TWINFILIN"/>
    <property type="match status" value="1"/>
</dbReference>
<dbReference type="STRING" id="436907.A7TKB9"/>
<comment type="subcellular location">
    <subcellularLocation>
        <location evidence="1">Cytoplasm</location>
        <location evidence="1">Cytoskeleton</location>
    </subcellularLocation>
</comment>
<dbReference type="PANTHER" id="PTHR13759">
    <property type="entry name" value="TWINFILIN"/>
    <property type="match status" value="1"/>
</dbReference>
<evidence type="ECO:0000313" key="10">
    <source>
        <dbReference type="EMBL" id="EDO17246.1"/>
    </source>
</evidence>
<dbReference type="HOGENOM" id="CLU_031995_0_2_1"/>
<dbReference type="GO" id="GO:0051015">
    <property type="term" value="F:actin filament binding"/>
    <property type="evidence" value="ECO:0007669"/>
    <property type="project" value="EnsemblFungi"/>
</dbReference>
<dbReference type="CDD" id="cd11284">
    <property type="entry name" value="ADF_Twf-C_like"/>
    <property type="match status" value="1"/>
</dbReference>
<evidence type="ECO:0000313" key="11">
    <source>
        <dbReference type="Proteomes" id="UP000000267"/>
    </source>
</evidence>
<organism evidence="11">
    <name type="scientific">Vanderwaltozyma polyspora (strain ATCC 22028 / DSM 70294 / BCRC 21397 / CBS 2163 / NBRC 10782 / NRRL Y-8283 / UCD 57-17)</name>
    <name type="common">Kluyveromyces polysporus</name>
    <dbReference type="NCBI Taxonomy" id="436907"/>
    <lineage>
        <taxon>Eukaryota</taxon>
        <taxon>Fungi</taxon>
        <taxon>Dikarya</taxon>
        <taxon>Ascomycota</taxon>
        <taxon>Saccharomycotina</taxon>
        <taxon>Saccharomycetes</taxon>
        <taxon>Saccharomycetales</taxon>
        <taxon>Saccharomycetaceae</taxon>
        <taxon>Vanderwaltozyma</taxon>
    </lineage>
</organism>
<dbReference type="GO" id="GO:0044396">
    <property type="term" value="P:actin cortical patch organization"/>
    <property type="evidence" value="ECO:0007669"/>
    <property type="project" value="EnsemblFungi"/>
</dbReference>
<keyword evidence="6" id="KW-0206">Cytoskeleton</keyword>
<dbReference type="GO" id="GO:0030836">
    <property type="term" value="P:positive regulation of actin filament depolymerization"/>
    <property type="evidence" value="ECO:0007669"/>
    <property type="project" value="EnsemblFungi"/>
</dbReference>
<dbReference type="GO" id="GO:0003785">
    <property type="term" value="F:actin monomer binding"/>
    <property type="evidence" value="ECO:0007669"/>
    <property type="project" value="EnsemblFungi"/>
</dbReference>
<evidence type="ECO:0000256" key="7">
    <source>
        <dbReference type="ARBA" id="ARBA00038532"/>
    </source>
</evidence>
<dbReference type="GO" id="GO:0051014">
    <property type="term" value="P:actin filament severing"/>
    <property type="evidence" value="ECO:0007669"/>
    <property type="project" value="EnsemblFungi"/>
</dbReference>
<evidence type="ECO:0000259" key="9">
    <source>
        <dbReference type="PROSITE" id="PS51263"/>
    </source>
</evidence>